<feature type="transmembrane region" description="Helical" evidence="7">
    <location>
        <begin position="183"/>
        <end position="207"/>
    </location>
</feature>
<dbReference type="Proteomes" id="UP000196878">
    <property type="component" value="Unassembled WGS sequence"/>
</dbReference>
<dbReference type="Gene3D" id="1.20.1250.20">
    <property type="entry name" value="MFS general substrate transporter like domains"/>
    <property type="match status" value="1"/>
</dbReference>
<dbReference type="AlphaFoldDB" id="A0A212ABA3"/>
<feature type="transmembrane region" description="Helical" evidence="7">
    <location>
        <begin position="44"/>
        <end position="66"/>
    </location>
</feature>
<evidence type="ECO:0000256" key="4">
    <source>
        <dbReference type="ARBA" id="ARBA00022989"/>
    </source>
</evidence>
<keyword evidence="3 7" id="KW-0812">Transmembrane</keyword>
<reference evidence="8 9" key="1">
    <citation type="submission" date="2016-12" db="EMBL/GenBank/DDBJ databases">
        <title>Comparison of Traditional DNA-DNA Hybridization with In Silico Genomic Analysis.</title>
        <authorList>
            <person name="Nicholson A.C."/>
            <person name="Humrighouse B.W."/>
            <person name="Graziano J."/>
            <person name="Lasker B."/>
            <person name="Whitney A.M."/>
            <person name="Mcquiston J.R."/>
        </authorList>
    </citation>
    <scope>NUCLEOTIDE SEQUENCE [LARGE SCALE GENOMIC DNA]</scope>
    <source>
        <strain evidence="8 9">H2240</strain>
    </source>
</reference>
<feature type="transmembrane region" description="Helical" evidence="7">
    <location>
        <begin position="311"/>
        <end position="332"/>
    </location>
</feature>
<dbReference type="OrthoDB" id="4368225at2"/>
<evidence type="ECO:0000313" key="8">
    <source>
        <dbReference type="EMBL" id="OWJ77911.1"/>
    </source>
</evidence>
<proteinExistence type="predicted"/>
<dbReference type="SUPFAM" id="SSF103473">
    <property type="entry name" value="MFS general substrate transporter"/>
    <property type="match status" value="1"/>
</dbReference>
<comment type="caution">
    <text evidence="8">The sequence shown here is derived from an EMBL/GenBank/DDBJ whole genome shotgun (WGS) entry which is preliminary data.</text>
</comment>
<dbReference type="EMBL" id="NIPW01000015">
    <property type="protein sequence ID" value="OWJ77911.1"/>
    <property type="molecule type" value="Genomic_DNA"/>
</dbReference>
<feature type="transmembrane region" description="Helical" evidence="7">
    <location>
        <begin position="120"/>
        <end position="149"/>
    </location>
</feature>
<keyword evidence="2" id="KW-1003">Cell membrane</keyword>
<feature type="transmembrane region" description="Helical" evidence="7">
    <location>
        <begin position="338"/>
        <end position="357"/>
    </location>
</feature>
<evidence type="ECO:0000256" key="6">
    <source>
        <dbReference type="SAM" id="MobiDB-lite"/>
    </source>
</evidence>
<protein>
    <submittedName>
        <fullName evidence="8">MFS transporter</fullName>
    </submittedName>
</protein>
<gene>
    <name evidence="8" type="ORF">CDV49_10350</name>
</gene>
<comment type="subcellular location">
    <subcellularLocation>
        <location evidence="1">Cell membrane</location>
        <topology evidence="1">Multi-pass membrane protein</topology>
    </subcellularLocation>
</comment>
<feature type="transmembrane region" description="Helical" evidence="7">
    <location>
        <begin position="399"/>
        <end position="421"/>
    </location>
</feature>
<feature type="transmembrane region" description="Helical" evidence="7">
    <location>
        <begin position="276"/>
        <end position="299"/>
    </location>
</feature>
<evidence type="ECO:0000256" key="5">
    <source>
        <dbReference type="ARBA" id="ARBA00023136"/>
    </source>
</evidence>
<keyword evidence="5 7" id="KW-0472">Membrane</keyword>
<organism evidence="8 9">
    <name type="scientific">Haematobacter genomosp. 1</name>
    <dbReference type="NCBI Taxonomy" id="366618"/>
    <lineage>
        <taxon>Bacteria</taxon>
        <taxon>Pseudomonadati</taxon>
        <taxon>Pseudomonadota</taxon>
        <taxon>Alphaproteobacteria</taxon>
        <taxon>Rhodobacterales</taxon>
        <taxon>Paracoccaceae</taxon>
        <taxon>Haematobacter</taxon>
    </lineage>
</organism>
<evidence type="ECO:0000256" key="7">
    <source>
        <dbReference type="SAM" id="Phobius"/>
    </source>
</evidence>
<evidence type="ECO:0000313" key="9">
    <source>
        <dbReference type="Proteomes" id="UP000196878"/>
    </source>
</evidence>
<feature type="transmembrane region" description="Helical" evidence="7">
    <location>
        <begin position="369"/>
        <end position="393"/>
    </location>
</feature>
<feature type="transmembrane region" description="Helical" evidence="7">
    <location>
        <begin position="247"/>
        <end position="270"/>
    </location>
</feature>
<evidence type="ECO:0000256" key="3">
    <source>
        <dbReference type="ARBA" id="ARBA00022692"/>
    </source>
</evidence>
<dbReference type="PANTHER" id="PTHR23513">
    <property type="entry name" value="INTEGRAL MEMBRANE EFFLUX PROTEIN-RELATED"/>
    <property type="match status" value="1"/>
</dbReference>
<dbReference type="Pfam" id="PF07690">
    <property type="entry name" value="MFS_1"/>
    <property type="match status" value="1"/>
</dbReference>
<keyword evidence="9" id="KW-1185">Reference proteome</keyword>
<dbReference type="PANTHER" id="PTHR23513:SF11">
    <property type="entry name" value="STAPHYLOFERRIN A TRANSPORTER"/>
    <property type="match status" value="1"/>
</dbReference>
<accession>A0A212ABA3</accession>
<name>A0A212ABA3_9RHOB</name>
<dbReference type="GO" id="GO:0005886">
    <property type="term" value="C:plasma membrane"/>
    <property type="evidence" value="ECO:0007669"/>
    <property type="project" value="UniProtKB-SubCell"/>
</dbReference>
<feature type="region of interest" description="Disordered" evidence="6">
    <location>
        <begin position="1"/>
        <end position="23"/>
    </location>
</feature>
<dbReference type="GO" id="GO:0022857">
    <property type="term" value="F:transmembrane transporter activity"/>
    <property type="evidence" value="ECO:0007669"/>
    <property type="project" value="InterPro"/>
</dbReference>
<dbReference type="InterPro" id="IPR036259">
    <property type="entry name" value="MFS_trans_sf"/>
</dbReference>
<dbReference type="InterPro" id="IPR011701">
    <property type="entry name" value="MFS"/>
</dbReference>
<sequence length="437" mass="45999">MTRMGAPTGSRSPRDRPRHRRMPEEDAPLAWTGVADKASYYRLFAAYVLALLATGMATVALALLAYDLAGGDSGTVMGTALSLKMLAYIIAAPFVSVLIRHVPRKPMLITLDILRAGSLVLLPFITAIWQVYALVFVFSLASAIFTLVYQTIVPYLLANQHDYTNSLARSLIASELETSLSPLLAAGLLLAFASTGVFVISALALLLSAWLVSRMRTPEPTGRRSERMVAAFLRGPRLFLRTPQLRGLIALDIAVGCGSAMVMVNTVVIVQGTFEMTRYASAIAFAVFGLGSICGAIVITPALRVLPERSIMIGGAVLLSAGLLAGMVVWSIPGLLTLWFLIGLGCALALTPAAYLIRRIARPADLQALFAAQLSLTSACLLVAYSVAGWLGARAGLPAAFAGLGIIAAGAALLAAVLWSVGKGPTAAPPRAEGPPR</sequence>
<evidence type="ECO:0000256" key="1">
    <source>
        <dbReference type="ARBA" id="ARBA00004651"/>
    </source>
</evidence>
<evidence type="ECO:0000256" key="2">
    <source>
        <dbReference type="ARBA" id="ARBA00022475"/>
    </source>
</evidence>
<feature type="transmembrane region" description="Helical" evidence="7">
    <location>
        <begin position="78"/>
        <end position="99"/>
    </location>
</feature>
<keyword evidence="4 7" id="KW-1133">Transmembrane helix</keyword>